<protein>
    <recommendedName>
        <fullName evidence="4">Beta-lactamase-related domain-containing protein</fullName>
    </recommendedName>
</protein>
<feature type="domain" description="Beta-lactamase-related" evidence="4">
    <location>
        <begin position="47"/>
        <end position="388"/>
    </location>
</feature>
<dbReference type="OrthoDB" id="5946976at2759"/>
<dbReference type="PANTHER" id="PTHR46825">
    <property type="entry name" value="D-ALANYL-D-ALANINE-CARBOXYPEPTIDASE/ENDOPEPTIDASE AMPH"/>
    <property type="match status" value="1"/>
</dbReference>
<evidence type="ECO:0000256" key="1">
    <source>
        <dbReference type="ARBA" id="ARBA00038215"/>
    </source>
</evidence>
<dbReference type="EMBL" id="JRHA01000007">
    <property type="protein sequence ID" value="PQK17419.1"/>
    <property type="molecule type" value="Genomic_DNA"/>
</dbReference>
<sequence length="551" mass="61569">MRLSKRLVLSTAMSFATVGATPASTQPPLGHGQNPTSPGQSPFTTQFDEYVEALLDEWKVAGLAIGVVDSGRSYTKAYGYAQLPNVPATTDTLWYVGSTTKAQVAATLAQVIDNQTYPVLSRGWETPISSIIRDDFVVSNEWAAAHVTLEDAASHRTGLSGHIDALPNTLNETNATATLQDIVRLVRHFPLTYEPRTKWVYNNFMYVTLAHILETLTGEPLRRTLQRVLWEPLGMTSTFLNLRDVDRSKHASVARGYYWNRERQEFGEYPLWDAPGVSGAGTELSTVEDYTKWLACLIDETAPLTRSVHADIRRPRMIVQPETEPLQGLDINLYGLAWLRTTIHGHVLLYHTGSTESHGANVVWLPELRYGLVIFLNQPNEVRHVIARKLIEDRIGTPEANRFNVSKFWKEKLAASEKAIDDAIDTLFPDRPSPPLPSTHTLNALVGEYHHPGYGTLNLRLEDNPQNATERILVADRKNLAFPVQWRFEHASGDYWAVWRYGYVDTARPSAAYAARVETAVNGAVKSINMKLAAEEVAGRVPDEIIFSRKG</sequence>
<dbReference type="Proteomes" id="UP000237441">
    <property type="component" value="Unassembled WGS sequence"/>
</dbReference>
<dbReference type="SUPFAM" id="SSF56601">
    <property type="entry name" value="beta-lactamase/transpeptidase-like"/>
    <property type="match status" value="1"/>
</dbReference>
<feature type="compositionally biased region" description="Polar residues" evidence="2">
    <location>
        <begin position="22"/>
        <end position="43"/>
    </location>
</feature>
<gene>
    <name evidence="5" type="ORF">BB8028_0007g06140</name>
</gene>
<evidence type="ECO:0000256" key="2">
    <source>
        <dbReference type="SAM" id="MobiDB-lite"/>
    </source>
</evidence>
<comment type="caution">
    <text evidence="5">The sequence shown here is derived from an EMBL/GenBank/DDBJ whole genome shotgun (WGS) entry which is preliminary data.</text>
</comment>
<comment type="similarity">
    <text evidence="1">Belongs to the peptidase S12 family.</text>
</comment>
<keyword evidence="3" id="KW-0732">Signal</keyword>
<dbReference type="InterPro" id="IPR050491">
    <property type="entry name" value="AmpC-like"/>
</dbReference>
<feature type="region of interest" description="Disordered" evidence="2">
    <location>
        <begin position="20"/>
        <end position="43"/>
    </location>
</feature>
<evidence type="ECO:0000313" key="6">
    <source>
        <dbReference type="Proteomes" id="UP000237441"/>
    </source>
</evidence>
<dbReference type="InterPro" id="IPR012338">
    <property type="entry name" value="Beta-lactam/transpept-like"/>
</dbReference>
<feature type="chain" id="PRO_5015685169" description="Beta-lactamase-related domain-containing protein" evidence="3">
    <location>
        <begin position="26"/>
        <end position="551"/>
    </location>
</feature>
<dbReference type="PANTHER" id="PTHR46825:SF9">
    <property type="entry name" value="BETA-LACTAMASE-RELATED DOMAIN-CONTAINING PROTEIN"/>
    <property type="match status" value="1"/>
</dbReference>
<feature type="signal peptide" evidence="3">
    <location>
        <begin position="1"/>
        <end position="25"/>
    </location>
</feature>
<dbReference type="Gene3D" id="3.40.710.10">
    <property type="entry name" value="DD-peptidase/beta-lactamase superfamily"/>
    <property type="match status" value="1"/>
</dbReference>
<accession>A0A2S7YN79</accession>
<dbReference type="InterPro" id="IPR001466">
    <property type="entry name" value="Beta-lactam-related"/>
</dbReference>
<organism evidence="5 6">
    <name type="scientific">Beauveria bassiana</name>
    <name type="common">White muscardine disease fungus</name>
    <name type="synonym">Tritirachium shiotae</name>
    <dbReference type="NCBI Taxonomy" id="176275"/>
    <lineage>
        <taxon>Eukaryota</taxon>
        <taxon>Fungi</taxon>
        <taxon>Dikarya</taxon>
        <taxon>Ascomycota</taxon>
        <taxon>Pezizomycotina</taxon>
        <taxon>Sordariomycetes</taxon>
        <taxon>Hypocreomycetidae</taxon>
        <taxon>Hypocreales</taxon>
        <taxon>Cordycipitaceae</taxon>
        <taxon>Beauveria</taxon>
    </lineage>
</organism>
<evidence type="ECO:0000256" key="3">
    <source>
        <dbReference type="SAM" id="SignalP"/>
    </source>
</evidence>
<evidence type="ECO:0000259" key="4">
    <source>
        <dbReference type="Pfam" id="PF00144"/>
    </source>
</evidence>
<dbReference type="AlphaFoldDB" id="A0A2S7YN79"/>
<name>A0A2S7YN79_BEABA</name>
<evidence type="ECO:0000313" key="5">
    <source>
        <dbReference type="EMBL" id="PQK17419.1"/>
    </source>
</evidence>
<dbReference type="Pfam" id="PF00144">
    <property type="entry name" value="Beta-lactamase"/>
    <property type="match status" value="1"/>
</dbReference>
<proteinExistence type="inferred from homology"/>
<reference evidence="5 6" key="1">
    <citation type="submission" date="2016-07" db="EMBL/GenBank/DDBJ databases">
        <title>Comparative genomics of the entomopathogenic fungus Beauveria bassiana.</title>
        <authorList>
            <person name="Valero Jimenez C.A."/>
            <person name="Zwaan B.J."/>
            <person name="Van Kan J.A."/>
            <person name="Takken W."/>
            <person name="Debets A.J."/>
            <person name="Schoustra S.E."/>
            <person name="Koenraadt C.J."/>
        </authorList>
    </citation>
    <scope>NUCLEOTIDE SEQUENCE [LARGE SCALE GENOMIC DNA]</scope>
    <source>
        <strain evidence="5 6">ARSEF 8028</strain>
    </source>
</reference>